<evidence type="ECO:0000256" key="5">
    <source>
        <dbReference type="ARBA" id="ARBA00023163"/>
    </source>
</evidence>
<comment type="subcellular location">
    <subcellularLocation>
        <location evidence="1">Nucleus</location>
    </subcellularLocation>
</comment>
<keyword evidence="2" id="KW-0805">Transcription regulation</keyword>
<keyword evidence="4" id="KW-0371">Homeobox</keyword>
<dbReference type="Gene3D" id="1.10.10.500">
    <property type="entry name" value="Homeo-prospero domain"/>
    <property type="match status" value="1"/>
</dbReference>
<dbReference type="GO" id="GO:0000978">
    <property type="term" value="F:RNA polymerase II cis-regulatory region sequence-specific DNA binding"/>
    <property type="evidence" value="ECO:0007669"/>
    <property type="project" value="TreeGrafter"/>
</dbReference>
<accession>A0A7K9WUH4</accession>
<dbReference type="GO" id="GO:0005634">
    <property type="term" value="C:nucleus"/>
    <property type="evidence" value="ECO:0007669"/>
    <property type="project" value="UniProtKB-SubCell"/>
</dbReference>
<dbReference type="GO" id="GO:0007417">
    <property type="term" value="P:central nervous system development"/>
    <property type="evidence" value="ECO:0007669"/>
    <property type="project" value="UniProtKB-ARBA"/>
</dbReference>
<dbReference type="PANTHER" id="PTHR12198">
    <property type="entry name" value="HOMEOBOX PROTEIN PROSPERO/PROX-1/CEH-26"/>
    <property type="match status" value="1"/>
</dbReference>
<keyword evidence="3" id="KW-0238">DNA-binding</keyword>
<protein>
    <submittedName>
        <fullName evidence="9">PROX2 protein</fullName>
    </submittedName>
</protein>
<dbReference type="GO" id="GO:0001945">
    <property type="term" value="P:lymph vessel development"/>
    <property type="evidence" value="ECO:0007669"/>
    <property type="project" value="UniProtKB-ARBA"/>
</dbReference>
<dbReference type="GO" id="GO:0031016">
    <property type="term" value="P:pancreas development"/>
    <property type="evidence" value="ECO:0007669"/>
    <property type="project" value="UniProtKB-ARBA"/>
</dbReference>
<feature type="domain" description="Prospero" evidence="8">
    <location>
        <begin position="397"/>
        <end position="555"/>
    </location>
</feature>
<dbReference type="InterPro" id="IPR039350">
    <property type="entry name" value="Prospero_homeodomain"/>
</dbReference>
<dbReference type="Proteomes" id="UP000561178">
    <property type="component" value="Unassembled WGS sequence"/>
</dbReference>
<dbReference type="InterPro" id="IPR037131">
    <property type="entry name" value="Homeo_prospero_dom_sf"/>
</dbReference>
<evidence type="ECO:0000256" key="1">
    <source>
        <dbReference type="ARBA" id="ARBA00004123"/>
    </source>
</evidence>
<feature type="non-terminal residue" evidence="9">
    <location>
        <position position="557"/>
    </location>
</feature>
<evidence type="ECO:0000313" key="10">
    <source>
        <dbReference type="Proteomes" id="UP000561178"/>
    </source>
</evidence>
<evidence type="ECO:0000256" key="2">
    <source>
        <dbReference type="ARBA" id="ARBA00023015"/>
    </source>
</evidence>
<dbReference type="GO" id="GO:0048646">
    <property type="term" value="P:anatomical structure formation involved in morphogenesis"/>
    <property type="evidence" value="ECO:0007669"/>
    <property type="project" value="UniProtKB-ARBA"/>
</dbReference>
<evidence type="ECO:0000313" key="9">
    <source>
        <dbReference type="EMBL" id="NXI88739.1"/>
    </source>
</evidence>
<dbReference type="GO" id="GO:0070365">
    <property type="term" value="P:hepatocyte differentiation"/>
    <property type="evidence" value="ECO:0007669"/>
    <property type="project" value="UniProtKB-ARBA"/>
</dbReference>
<keyword evidence="6" id="KW-0539">Nucleus</keyword>
<dbReference type="GO" id="GO:0070309">
    <property type="term" value="P:lens fiber cell morphogenesis"/>
    <property type="evidence" value="ECO:0007669"/>
    <property type="project" value="UniProtKB-ARBA"/>
</dbReference>
<evidence type="ECO:0000256" key="4">
    <source>
        <dbReference type="ARBA" id="ARBA00023155"/>
    </source>
</evidence>
<feature type="non-terminal residue" evidence="9">
    <location>
        <position position="1"/>
    </location>
</feature>
<dbReference type="GO" id="GO:0000981">
    <property type="term" value="F:DNA-binding transcription factor activity, RNA polymerase II-specific"/>
    <property type="evidence" value="ECO:0007669"/>
    <property type="project" value="TreeGrafter"/>
</dbReference>
<dbReference type="PANTHER" id="PTHR12198:SF5">
    <property type="entry name" value="PROSPERO HOMEOBOX PROTEIN 2"/>
    <property type="match status" value="1"/>
</dbReference>
<name>A0A7K9WUH4_9PASS</name>
<dbReference type="GO" id="GO:0005737">
    <property type="term" value="C:cytoplasm"/>
    <property type="evidence" value="ECO:0007669"/>
    <property type="project" value="UniProtKB-ARBA"/>
</dbReference>
<gene>
    <name evidence="9" type="primary">Prox2</name>
    <name evidence="9" type="ORF">RHIDAH_R00331</name>
</gene>
<dbReference type="FunFam" id="1.10.10.500:FF:000001">
    <property type="entry name" value="Prospero homeobox protein 1"/>
    <property type="match status" value="1"/>
</dbReference>
<dbReference type="InterPro" id="IPR023082">
    <property type="entry name" value="Homeo_prospero_dom"/>
</dbReference>
<dbReference type="Pfam" id="PF05044">
    <property type="entry name" value="HPD"/>
    <property type="match status" value="1"/>
</dbReference>
<dbReference type="EMBL" id="VXAC01008756">
    <property type="protein sequence ID" value="NXI88739.1"/>
    <property type="molecule type" value="Genomic_DNA"/>
</dbReference>
<dbReference type="InterPro" id="IPR009057">
    <property type="entry name" value="Homeodomain-like_sf"/>
</dbReference>
<dbReference type="SUPFAM" id="SSF46689">
    <property type="entry name" value="Homeodomain-like"/>
    <property type="match status" value="1"/>
</dbReference>
<sequence length="557" mass="61781">DQLSDQHLRAKRARVESIIQGMSLPPTPQAFDTNLEAAFRHERERGAEMPQESKRKPRVQAMGAAGRVAPTGGSSHAKGCQQLKEQLCFLEQQLRWLQEKFYQVCDSEDAAQTQEDSEEVQPLPGKPEDRLNKDSNTATGNPRKPPLRRRALVVHGLEETEDRGDTGGLPSAVRVLSQALKHELAVVTSQVVDSVLKTVWLKADSHSQKQHQSLLMLGPDARRQYSAGGKCRKPLAKPSPMNAPGLLGSPQAGVLTGALGKSLGSYAGSFSSKGARRSSQISNMGYSLGSATPVQDSQLLSHLLGYGQHSLWGSDSRESLSLERGCPEPLNLHWGTVKLRSSIVRQQQHHPLPLSPANMESLTLLPAGRDGCRLVLRDMLSLGFAMCRLSLTPRQMQEALTPGHLKKAKLMFFFTRYPSSTLLKTYFLDVQFSRCITSQLIKWFSNFREFYYIQVEKFARQALLEGVVDACTLQVSRDSELFRALNMHYNKGNDFEVPGRFLEVASLTLQEFFSAVRAGKDADPSWKKPIYKIISKLDSDIPEGFKAAGCSQELLHS</sequence>
<evidence type="ECO:0000256" key="6">
    <source>
        <dbReference type="ARBA" id="ARBA00023242"/>
    </source>
</evidence>
<evidence type="ECO:0000256" key="7">
    <source>
        <dbReference type="SAM" id="MobiDB-lite"/>
    </source>
</evidence>
<dbReference type="AlphaFoldDB" id="A0A7K9WUH4"/>
<keyword evidence="5" id="KW-0804">Transcription</keyword>
<comment type="caution">
    <text evidence="9">The sequence shown here is derived from an EMBL/GenBank/DDBJ whole genome shotgun (WGS) entry which is preliminary data.</text>
</comment>
<feature type="region of interest" description="Disordered" evidence="7">
    <location>
        <begin position="109"/>
        <end position="149"/>
    </location>
</feature>
<keyword evidence="10" id="KW-1185">Reference proteome</keyword>
<organism evidence="9 10">
    <name type="scientific">Rhipidura dahli</name>
    <dbReference type="NCBI Taxonomy" id="667186"/>
    <lineage>
        <taxon>Eukaryota</taxon>
        <taxon>Metazoa</taxon>
        <taxon>Chordata</taxon>
        <taxon>Craniata</taxon>
        <taxon>Vertebrata</taxon>
        <taxon>Euteleostomi</taxon>
        <taxon>Archelosauria</taxon>
        <taxon>Archosauria</taxon>
        <taxon>Dinosauria</taxon>
        <taxon>Saurischia</taxon>
        <taxon>Theropoda</taxon>
        <taxon>Coelurosauria</taxon>
        <taxon>Aves</taxon>
        <taxon>Neognathae</taxon>
        <taxon>Neoaves</taxon>
        <taxon>Telluraves</taxon>
        <taxon>Australaves</taxon>
        <taxon>Passeriformes</taxon>
        <taxon>Rhipiduridae</taxon>
        <taxon>Rhipidura</taxon>
    </lineage>
</organism>
<dbReference type="GO" id="GO:0048598">
    <property type="term" value="P:embryonic morphogenesis"/>
    <property type="evidence" value="ECO:0007669"/>
    <property type="project" value="UniProtKB-ARBA"/>
</dbReference>
<reference evidence="9 10" key="1">
    <citation type="submission" date="2019-09" db="EMBL/GenBank/DDBJ databases">
        <title>Bird 10,000 Genomes (B10K) Project - Family phase.</title>
        <authorList>
            <person name="Zhang G."/>
        </authorList>
    </citation>
    <scope>NUCLEOTIDE SEQUENCE [LARGE SCALE GENOMIC DNA]</scope>
    <source>
        <strain evidence="9">B10K-DU-001-49</strain>
        <tissue evidence="9">Muscle</tissue>
    </source>
</reference>
<evidence type="ECO:0000259" key="8">
    <source>
        <dbReference type="PROSITE" id="PS51818"/>
    </source>
</evidence>
<dbReference type="PROSITE" id="PS51818">
    <property type="entry name" value="HOMEO_PROSPERO"/>
    <property type="match status" value="1"/>
</dbReference>
<dbReference type="GO" id="GO:0035295">
    <property type="term" value="P:tube development"/>
    <property type="evidence" value="ECO:0007669"/>
    <property type="project" value="UniProtKB-ARBA"/>
</dbReference>
<dbReference type="GO" id="GO:0060042">
    <property type="term" value="P:retina morphogenesis in camera-type eye"/>
    <property type="evidence" value="ECO:0007669"/>
    <property type="project" value="UniProtKB-ARBA"/>
</dbReference>
<evidence type="ECO:0000256" key="3">
    <source>
        <dbReference type="ARBA" id="ARBA00023125"/>
    </source>
</evidence>
<proteinExistence type="predicted"/>